<proteinExistence type="predicted"/>
<dbReference type="AlphaFoldDB" id="A0AAE9L473"/>
<accession>A0AAE9L473</accession>
<organism evidence="2 3">
    <name type="scientific">Cupriavidus campinensis</name>
    <dbReference type="NCBI Taxonomy" id="151783"/>
    <lineage>
        <taxon>Bacteria</taxon>
        <taxon>Pseudomonadati</taxon>
        <taxon>Pseudomonadota</taxon>
        <taxon>Betaproteobacteria</taxon>
        <taxon>Burkholderiales</taxon>
        <taxon>Burkholderiaceae</taxon>
        <taxon>Cupriavidus</taxon>
    </lineage>
</organism>
<evidence type="ECO:0000313" key="2">
    <source>
        <dbReference type="EMBL" id="URF06089.1"/>
    </source>
</evidence>
<keyword evidence="1" id="KW-1133">Transmembrane helix</keyword>
<dbReference type="EMBL" id="CP097330">
    <property type="protein sequence ID" value="URF06089.1"/>
    <property type="molecule type" value="Genomic_DNA"/>
</dbReference>
<dbReference type="RefSeq" id="WP_250025382.1">
    <property type="nucleotide sequence ID" value="NZ_CP097330.1"/>
</dbReference>
<keyword evidence="1" id="KW-0472">Membrane</keyword>
<dbReference type="KEGG" id="ccam:M5D45_11780"/>
<reference evidence="2" key="2">
    <citation type="submission" date="2022-05" db="EMBL/GenBank/DDBJ databases">
        <authorList>
            <person name="Kunte H.-J."/>
        </authorList>
    </citation>
    <scope>NUCLEOTIDE SEQUENCE</scope>
    <source>
        <strain evidence="2">G5</strain>
    </source>
</reference>
<evidence type="ECO:0000256" key="1">
    <source>
        <dbReference type="SAM" id="Phobius"/>
    </source>
</evidence>
<dbReference type="Proteomes" id="UP001056132">
    <property type="component" value="Chromosome 1"/>
</dbReference>
<protein>
    <submittedName>
        <fullName evidence="2">Uncharacterized protein</fullName>
    </submittedName>
</protein>
<keyword evidence="1" id="KW-0812">Transmembrane</keyword>
<feature type="transmembrane region" description="Helical" evidence="1">
    <location>
        <begin position="15"/>
        <end position="36"/>
    </location>
</feature>
<gene>
    <name evidence="2" type="ORF">M5D45_11780</name>
</gene>
<sequence>MMVAARHPLGLKARLLKAVGLLALAGVLTAGFLAYLRPAFMVDLTNMVLAWCG</sequence>
<evidence type="ECO:0000313" key="3">
    <source>
        <dbReference type="Proteomes" id="UP001056132"/>
    </source>
</evidence>
<name>A0AAE9L473_9BURK</name>
<reference evidence="2" key="1">
    <citation type="journal article" date="2022" name="Microbiol. Resour. Announc.">
        <title>Genome Sequence of Cupriavidus campinensis Strain G5, a Member of a Bacterial Consortium Capable of Polyethylene Degradation.</title>
        <authorList>
            <person name="Schneider B."/>
            <person name="Pfeiffer F."/>
            <person name="Dyall-Smith M."/>
            <person name="Kunte H.J."/>
        </authorList>
    </citation>
    <scope>NUCLEOTIDE SEQUENCE</scope>
    <source>
        <strain evidence="2">G5</strain>
    </source>
</reference>